<dbReference type="Gene3D" id="3.20.20.140">
    <property type="entry name" value="Metal-dependent hydrolases"/>
    <property type="match status" value="1"/>
</dbReference>
<dbReference type="InterPro" id="IPR032466">
    <property type="entry name" value="Metal_Hydrolase"/>
</dbReference>
<dbReference type="eggNOG" id="COG3618">
    <property type="taxonomic scope" value="Bacteria"/>
</dbReference>
<reference evidence="3 4" key="1">
    <citation type="submission" date="2014-03" db="EMBL/GenBank/DDBJ databases">
        <title>Genomics of Bifidobacteria.</title>
        <authorList>
            <person name="Ventura M."/>
            <person name="Milani C."/>
            <person name="Lugli G.A."/>
        </authorList>
    </citation>
    <scope>NUCLEOTIDE SEQUENCE [LARGE SCALE GENOMIC DNA]</scope>
    <source>
        <strain evidence="3 4">LMG 21589</strain>
    </source>
</reference>
<name>A0A087DJU4_9BIFI</name>
<dbReference type="GeneID" id="85165005"/>
<protein>
    <submittedName>
        <fullName evidence="3">Amidohydrolase family protein</fullName>
        <ecNumber evidence="3">3.1.1.65</ecNumber>
    </submittedName>
</protein>
<sequence length="264" mass="29212">MTLRIIDSHVHVWDPAVQRLPWLDGLPRLRKRYTIDDLAAAYDQLGVDFRGAVYVEVDAADPGLENRLIAANPSPLILKRMLRARLSAGMPLPDAADGIREPLHIGSQPRGRCRERDFIEGLELLAARGMPFELCNRAGELPDMVGVFREVPEVTVIIDHMGNVPGPDDASKRALADMAELPNAYVKISGDDPVDPDVVAYVRAVFDPKKLLYASNWPVVGLNSTLADHLRLMRELFGDDEDFFLGNARRAYGIDAVPPERGAD</sequence>
<evidence type="ECO:0000259" key="2">
    <source>
        <dbReference type="Pfam" id="PF04909"/>
    </source>
</evidence>
<organism evidence="3 4">
    <name type="scientific">Bifidobacterium scardovii</name>
    <dbReference type="NCBI Taxonomy" id="158787"/>
    <lineage>
        <taxon>Bacteria</taxon>
        <taxon>Bacillati</taxon>
        <taxon>Actinomycetota</taxon>
        <taxon>Actinomycetes</taxon>
        <taxon>Bifidobacteriales</taxon>
        <taxon>Bifidobacteriaceae</taxon>
        <taxon>Bifidobacterium</taxon>
    </lineage>
</organism>
<dbReference type="PANTHER" id="PTHR43569:SF2">
    <property type="entry name" value="AMIDOHYDROLASE-RELATED DOMAIN-CONTAINING PROTEIN"/>
    <property type="match status" value="1"/>
</dbReference>
<evidence type="ECO:0000313" key="4">
    <source>
        <dbReference type="Proteomes" id="UP000029033"/>
    </source>
</evidence>
<dbReference type="EC" id="3.1.1.65" evidence="3"/>
<comment type="similarity">
    <text evidence="1">Belongs to the metallo-dependent hydrolases superfamily.</text>
</comment>
<dbReference type="RefSeq" id="WP_033516645.1">
    <property type="nucleotide sequence ID" value="NZ_CAUPKV010000016.1"/>
</dbReference>
<dbReference type="OrthoDB" id="5450317at2"/>
<dbReference type="PANTHER" id="PTHR43569">
    <property type="entry name" value="AMIDOHYDROLASE"/>
    <property type="match status" value="1"/>
</dbReference>
<keyword evidence="4" id="KW-1185">Reference proteome</keyword>
<dbReference type="GO" id="GO:0050033">
    <property type="term" value="F:L-rhamnono-1,4-lactonase activity"/>
    <property type="evidence" value="ECO:0007669"/>
    <property type="project" value="UniProtKB-EC"/>
</dbReference>
<comment type="caution">
    <text evidence="3">The sequence shown here is derived from an EMBL/GenBank/DDBJ whole genome shotgun (WGS) entry which is preliminary data.</text>
</comment>
<gene>
    <name evidence="3" type="ORF">BSCA_1089</name>
</gene>
<dbReference type="InterPro" id="IPR052350">
    <property type="entry name" value="Metallo-dep_Lactonases"/>
</dbReference>
<dbReference type="InterPro" id="IPR006680">
    <property type="entry name" value="Amidohydro-rel"/>
</dbReference>
<dbReference type="STRING" id="158787.BSCA_1089"/>
<dbReference type="Pfam" id="PF04909">
    <property type="entry name" value="Amidohydro_2"/>
    <property type="match status" value="1"/>
</dbReference>
<dbReference type="AlphaFoldDB" id="A0A087DJU4"/>
<evidence type="ECO:0000256" key="1">
    <source>
        <dbReference type="ARBA" id="ARBA00038310"/>
    </source>
</evidence>
<dbReference type="EMBL" id="JGZO01000001">
    <property type="protein sequence ID" value="KFI95794.1"/>
    <property type="molecule type" value="Genomic_DNA"/>
</dbReference>
<dbReference type="Proteomes" id="UP000029033">
    <property type="component" value="Unassembled WGS sequence"/>
</dbReference>
<proteinExistence type="inferred from homology"/>
<accession>A0A087DJU4</accession>
<keyword evidence="3" id="KW-0378">Hydrolase</keyword>
<feature type="domain" description="Amidohydrolase-related" evidence="2">
    <location>
        <begin position="6"/>
        <end position="254"/>
    </location>
</feature>
<evidence type="ECO:0000313" key="3">
    <source>
        <dbReference type="EMBL" id="KFI95794.1"/>
    </source>
</evidence>
<dbReference type="SUPFAM" id="SSF51556">
    <property type="entry name" value="Metallo-dependent hydrolases"/>
    <property type="match status" value="1"/>
</dbReference>